<organism evidence="2 3">
    <name type="scientific">Pomacea canaliculata</name>
    <name type="common">Golden apple snail</name>
    <dbReference type="NCBI Taxonomy" id="400727"/>
    <lineage>
        <taxon>Eukaryota</taxon>
        <taxon>Metazoa</taxon>
        <taxon>Spiralia</taxon>
        <taxon>Lophotrochozoa</taxon>
        <taxon>Mollusca</taxon>
        <taxon>Gastropoda</taxon>
        <taxon>Caenogastropoda</taxon>
        <taxon>Architaenioglossa</taxon>
        <taxon>Ampullarioidea</taxon>
        <taxon>Ampullariidae</taxon>
        <taxon>Pomacea</taxon>
    </lineage>
</organism>
<proteinExistence type="predicted"/>
<evidence type="ECO:0000313" key="3">
    <source>
        <dbReference type="Proteomes" id="UP000245119"/>
    </source>
</evidence>
<feature type="compositionally biased region" description="Basic residues" evidence="1">
    <location>
        <begin position="232"/>
        <end position="242"/>
    </location>
</feature>
<evidence type="ECO:0000313" key="2">
    <source>
        <dbReference type="EMBL" id="PVD18623.1"/>
    </source>
</evidence>
<name>A0A2T7NBT2_POMCA</name>
<feature type="compositionally biased region" description="Pro residues" evidence="1">
    <location>
        <begin position="243"/>
        <end position="252"/>
    </location>
</feature>
<accession>A0A2T7NBT2</accession>
<comment type="caution">
    <text evidence="2">The sequence shown here is derived from an EMBL/GenBank/DDBJ whole genome shotgun (WGS) entry which is preliminary data.</text>
</comment>
<dbReference type="OMA" id="YETNISF"/>
<protein>
    <submittedName>
        <fullName evidence="2">Uncharacterized protein</fullName>
    </submittedName>
</protein>
<dbReference type="Proteomes" id="UP000245119">
    <property type="component" value="Linkage Group LG14"/>
</dbReference>
<feature type="region of interest" description="Disordered" evidence="1">
    <location>
        <begin position="216"/>
        <end position="252"/>
    </location>
</feature>
<dbReference type="AlphaFoldDB" id="A0A2T7NBT2"/>
<evidence type="ECO:0000256" key="1">
    <source>
        <dbReference type="SAM" id="MobiDB-lite"/>
    </source>
</evidence>
<keyword evidence="3" id="KW-1185">Reference proteome</keyword>
<reference evidence="2 3" key="1">
    <citation type="submission" date="2018-04" db="EMBL/GenBank/DDBJ databases">
        <title>The genome of golden apple snail Pomacea canaliculata provides insight into stress tolerance and invasive adaptation.</title>
        <authorList>
            <person name="Liu C."/>
            <person name="Liu B."/>
            <person name="Ren Y."/>
            <person name="Zhang Y."/>
            <person name="Wang H."/>
            <person name="Li S."/>
            <person name="Jiang F."/>
            <person name="Yin L."/>
            <person name="Zhang G."/>
            <person name="Qian W."/>
            <person name="Fan W."/>
        </authorList>
    </citation>
    <scope>NUCLEOTIDE SEQUENCE [LARGE SCALE GENOMIC DNA]</scope>
    <source>
        <strain evidence="2">SZHN2017</strain>
        <tissue evidence="2">Muscle</tissue>
    </source>
</reference>
<sequence length="252" mass="28694">MKNGDRTRYKGARGKFSCPCKNAENFGFQWCAAAKQPKDSEASYELWKFEVNCVKPDAAYDRHAVLEAVRRSLRGEAARVAMRLGVNATADSIISKFDSLYGTVRGGEDLLADVYAAKQQDGEDVATWSCRLEDLWAKAAEVLRCRFWKGLVQPLRDRSGHKFTTINDFDELRRIMRQFEWTSDHQPRKPTATTKAAQSVDEVTALKAQLYQLQREMAEMIGRQPDDDPAKGRRGTQRRSKQPHPPQPARTR</sequence>
<dbReference type="EMBL" id="PZQS01000014">
    <property type="protein sequence ID" value="PVD18623.1"/>
    <property type="molecule type" value="Genomic_DNA"/>
</dbReference>
<gene>
    <name evidence="2" type="ORF">C0Q70_21173</name>
</gene>
<dbReference type="OrthoDB" id="10063881at2759"/>